<accession>A0ABW4UUY7</accession>
<dbReference type="InterPro" id="IPR050661">
    <property type="entry name" value="BglG_antiterminators"/>
</dbReference>
<comment type="caution">
    <text evidence="4">The sequence shown here is derived from an EMBL/GenBank/DDBJ whole genome shotgun (WGS) entry which is preliminary data.</text>
</comment>
<dbReference type="PANTHER" id="PTHR30185">
    <property type="entry name" value="CRYPTIC BETA-GLUCOSIDE BGL OPERON ANTITERMINATOR"/>
    <property type="match status" value="1"/>
</dbReference>
<evidence type="ECO:0000313" key="5">
    <source>
        <dbReference type="Proteomes" id="UP001597403"/>
    </source>
</evidence>
<evidence type="ECO:0000313" key="4">
    <source>
        <dbReference type="EMBL" id="MFD1991261.1"/>
    </source>
</evidence>
<gene>
    <name evidence="4" type="ORF">ACFSGI_14905</name>
</gene>
<dbReference type="SUPFAM" id="SSF50151">
    <property type="entry name" value="SacY-like RNA-binding domain"/>
    <property type="match status" value="1"/>
</dbReference>
<name>A0ABW4UUY7_9BACL</name>
<evidence type="ECO:0000259" key="3">
    <source>
        <dbReference type="PROSITE" id="PS51372"/>
    </source>
</evidence>
<keyword evidence="5" id="KW-1185">Reference proteome</keyword>
<evidence type="ECO:0000256" key="1">
    <source>
        <dbReference type="ARBA" id="ARBA00022737"/>
    </source>
</evidence>
<keyword evidence="2" id="KW-0175">Coiled coil</keyword>
<dbReference type="PROSITE" id="PS51372">
    <property type="entry name" value="PRD_2"/>
    <property type="match status" value="2"/>
</dbReference>
<feature type="domain" description="PRD" evidence="3">
    <location>
        <begin position="170"/>
        <end position="280"/>
    </location>
</feature>
<keyword evidence="1" id="KW-0677">Repeat</keyword>
<dbReference type="PANTHER" id="PTHR30185:SF15">
    <property type="entry name" value="CRYPTIC BETA-GLUCOSIDE BGL OPERON ANTITERMINATOR"/>
    <property type="match status" value="1"/>
</dbReference>
<feature type="domain" description="PRD" evidence="3">
    <location>
        <begin position="64"/>
        <end position="169"/>
    </location>
</feature>
<dbReference type="RefSeq" id="WP_204824881.1">
    <property type="nucleotide sequence ID" value="NZ_JBHUGF010000010.1"/>
</dbReference>
<dbReference type="InterPro" id="IPR004341">
    <property type="entry name" value="CAT_RNA-bd_dom"/>
</dbReference>
<reference evidence="5" key="1">
    <citation type="journal article" date="2019" name="Int. J. Syst. Evol. Microbiol.">
        <title>The Global Catalogue of Microorganisms (GCM) 10K type strain sequencing project: providing services to taxonomists for standard genome sequencing and annotation.</title>
        <authorList>
            <consortium name="The Broad Institute Genomics Platform"/>
            <consortium name="The Broad Institute Genome Sequencing Center for Infectious Disease"/>
            <person name="Wu L."/>
            <person name="Ma J."/>
        </authorList>
    </citation>
    <scope>NUCLEOTIDE SEQUENCE [LARGE SCALE GENOMIC DNA]</scope>
    <source>
        <strain evidence="5">CGMCC 1.15067</strain>
    </source>
</reference>
<dbReference type="InterPro" id="IPR036650">
    <property type="entry name" value="CAT_RNA-bd_dom_sf"/>
</dbReference>
<dbReference type="InterPro" id="IPR011608">
    <property type="entry name" value="PRD"/>
</dbReference>
<dbReference type="SMART" id="SM01061">
    <property type="entry name" value="CAT_RBD"/>
    <property type="match status" value="1"/>
</dbReference>
<dbReference type="Pfam" id="PF03123">
    <property type="entry name" value="CAT_RBD"/>
    <property type="match status" value="1"/>
</dbReference>
<evidence type="ECO:0000256" key="2">
    <source>
        <dbReference type="SAM" id="Coils"/>
    </source>
</evidence>
<organism evidence="4 5">
    <name type="scientific">Paenibacillus nicotianae</name>
    <dbReference type="NCBI Taxonomy" id="1526551"/>
    <lineage>
        <taxon>Bacteria</taxon>
        <taxon>Bacillati</taxon>
        <taxon>Bacillota</taxon>
        <taxon>Bacilli</taxon>
        <taxon>Bacillales</taxon>
        <taxon>Paenibacillaceae</taxon>
        <taxon>Paenibacillus</taxon>
    </lineage>
</organism>
<dbReference type="SUPFAM" id="SSF63520">
    <property type="entry name" value="PTS-regulatory domain, PRD"/>
    <property type="match status" value="2"/>
</dbReference>
<protein>
    <submittedName>
        <fullName evidence="4">PRD domain-containing protein</fullName>
    </submittedName>
</protein>
<dbReference type="Gene3D" id="2.30.24.10">
    <property type="entry name" value="CAT RNA-binding domain"/>
    <property type="match status" value="1"/>
</dbReference>
<dbReference type="Gene3D" id="1.10.1790.10">
    <property type="entry name" value="PRD domain"/>
    <property type="match status" value="2"/>
</dbReference>
<dbReference type="InterPro" id="IPR036634">
    <property type="entry name" value="PRD_sf"/>
</dbReference>
<dbReference type="Pfam" id="PF00874">
    <property type="entry name" value="PRD"/>
    <property type="match status" value="2"/>
</dbReference>
<proteinExistence type="predicted"/>
<feature type="coiled-coil region" evidence="2">
    <location>
        <begin position="198"/>
        <end position="253"/>
    </location>
</feature>
<dbReference type="EMBL" id="JBHUGF010000010">
    <property type="protein sequence ID" value="MFD1991261.1"/>
    <property type="molecule type" value="Genomic_DNA"/>
</dbReference>
<sequence>MKIKKILNNNAVVVDDHGQEKIAMGGGISFEKGKNDIVDTGRIEKLFVLEDQERYGYLQEMLQKLPEEEIAVSEQIISYAEQELQVSFNEHIHIALTDHLSFALERLRSGMIIHNTLLEEIRLLYPAEFEIGLHAKQLITKHLQIDIPEDEVGYIAMHIHTARMNAGAQETATSMAAMIKDMVKDIEYMLHQPLNHKSADYERLISQLKSILQEYEKDQPGSELNRELIQIAVEKYKTLYEQVEEMAENMEDEYDYTFTESQCVLITIEVNRLLERLGHNSC</sequence>
<dbReference type="Proteomes" id="UP001597403">
    <property type="component" value="Unassembled WGS sequence"/>
</dbReference>